<gene>
    <name evidence="2" type="ORF">IV203_031475</name>
</gene>
<dbReference type="Proteomes" id="UP000693970">
    <property type="component" value="Unassembled WGS sequence"/>
</dbReference>
<feature type="compositionally biased region" description="Basic residues" evidence="1">
    <location>
        <begin position="235"/>
        <end position="249"/>
    </location>
</feature>
<reference evidence="2" key="1">
    <citation type="journal article" date="2021" name="Sci. Rep.">
        <title>Diploid genomic architecture of Nitzschia inconspicua, an elite biomass production diatom.</title>
        <authorList>
            <person name="Oliver A."/>
            <person name="Podell S."/>
            <person name="Pinowska A."/>
            <person name="Traller J.C."/>
            <person name="Smith S.R."/>
            <person name="McClure R."/>
            <person name="Beliaev A."/>
            <person name="Bohutskyi P."/>
            <person name="Hill E.A."/>
            <person name="Rabines A."/>
            <person name="Zheng H."/>
            <person name="Allen L.Z."/>
            <person name="Kuo A."/>
            <person name="Grigoriev I.V."/>
            <person name="Allen A.E."/>
            <person name="Hazlebeck D."/>
            <person name="Allen E.E."/>
        </authorList>
    </citation>
    <scope>NUCLEOTIDE SEQUENCE</scope>
    <source>
        <strain evidence="2">Hildebrandi</strain>
    </source>
</reference>
<proteinExistence type="predicted"/>
<sequence>MPKTSTSAPRTDAIEFVGKSTLHKELQRTIAVVCWDEVNTVVKSSGLSKEDQQDMAYKLYHGDIDMPDSMGYSEQLLKAHGMWKCLFMEDIPDPRRNYPGLIMKRRYHRQEKEIKVHPDEAEAQINLALLSATFLKNRQMVSGRAIIDGGKMVMANVRIMLGILQHSIYQPYLASGSHLSGLEWDDYLDFLLDSFWKHQQTTTATSEKEKADMDGDSAKKTEAAAAKKAPPAAAAKKKKTPPAQKKAKQPPKNSNAEEEESDGDEDDEEEDVVAQDVKQRPKNWLWTGFIAFAIFGPILPADQDKKHQLKIFFTLDGGKDDQRSKGGSSSVRKKKQEDDNKKRKVAPMSHRDHMTEQQTNMMSAEVAQQVANMHYQRNVGTARQEIEIAHSICKTASVRNKEQEEGNKKRKVVPISHQDHMIELQINMMRAGIAQQVANMHYQRNVGAARQKIEIAQFMYKTAMDECRFWRRQLDTDQLKHPELDGEDHAVCMYLEAMEEMKESKAKLDRLMNNVQASYSMDPKYQAIIDDALSQSFTMQHSMTASVATTSQVPVCHVTVSKPIATGEEDNDDDDELGLDNRSEANKLFYDAVD</sequence>
<feature type="region of interest" description="Disordered" evidence="1">
    <location>
        <begin position="317"/>
        <end position="355"/>
    </location>
</feature>
<feature type="region of interest" description="Disordered" evidence="1">
    <location>
        <begin position="202"/>
        <end position="275"/>
    </location>
</feature>
<evidence type="ECO:0000313" key="3">
    <source>
        <dbReference type="Proteomes" id="UP000693970"/>
    </source>
</evidence>
<feature type="region of interest" description="Disordered" evidence="1">
    <location>
        <begin position="563"/>
        <end position="582"/>
    </location>
</feature>
<feature type="compositionally biased region" description="Acidic residues" evidence="1">
    <location>
        <begin position="567"/>
        <end position="578"/>
    </location>
</feature>
<evidence type="ECO:0000256" key="1">
    <source>
        <dbReference type="SAM" id="MobiDB-lite"/>
    </source>
</evidence>
<dbReference type="EMBL" id="JAGRRH010000006">
    <property type="protein sequence ID" value="KAG7368732.1"/>
    <property type="molecule type" value="Genomic_DNA"/>
</dbReference>
<keyword evidence="3" id="KW-1185">Reference proteome</keyword>
<feature type="compositionally biased region" description="Acidic residues" evidence="1">
    <location>
        <begin position="256"/>
        <end position="273"/>
    </location>
</feature>
<dbReference type="AlphaFoldDB" id="A0A9K3LUY4"/>
<organism evidence="2 3">
    <name type="scientific">Nitzschia inconspicua</name>
    <dbReference type="NCBI Taxonomy" id="303405"/>
    <lineage>
        <taxon>Eukaryota</taxon>
        <taxon>Sar</taxon>
        <taxon>Stramenopiles</taxon>
        <taxon>Ochrophyta</taxon>
        <taxon>Bacillariophyta</taxon>
        <taxon>Bacillariophyceae</taxon>
        <taxon>Bacillariophycidae</taxon>
        <taxon>Bacillariales</taxon>
        <taxon>Bacillariaceae</taxon>
        <taxon>Nitzschia</taxon>
    </lineage>
</organism>
<accession>A0A9K3LUY4</accession>
<feature type="compositionally biased region" description="Low complexity" evidence="1">
    <location>
        <begin position="223"/>
        <end position="234"/>
    </location>
</feature>
<comment type="caution">
    <text evidence="2">The sequence shown here is derived from an EMBL/GenBank/DDBJ whole genome shotgun (WGS) entry which is preliminary data.</text>
</comment>
<protein>
    <submittedName>
        <fullName evidence="2">Uncharacterized protein</fullName>
    </submittedName>
</protein>
<evidence type="ECO:0000313" key="2">
    <source>
        <dbReference type="EMBL" id="KAG7368732.1"/>
    </source>
</evidence>
<name>A0A9K3LUY4_9STRA</name>
<feature type="compositionally biased region" description="Basic and acidic residues" evidence="1">
    <location>
        <begin position="206"/>
        <end position="222"/>
    </location>
</feature>
<reference evidence="2" key="2">
    <citation type="submission" date="2021-04" db="EMBL/GenBank/DDBJ databases">
        <authorList>
            <person name="Podell S."/>
        </authorList>
    </citation>
    <scope>NUCLEOTIDE SEQUENCE</scope>
    <source>
        <strain evidence="2">Hildebrandi</strain>
    </source>
</reference>
<dbReference type="OrthoDB" id="56317at2759"/>